<feature type="transmembrane region" description="Helical" evidence="1">
    <location>
        <begin position="185"/>
        <end position="201"/>
    </location>
</feature>
<feature type="transmembrane region" description="Helical" evidence="1">
    <location>
        <begin position="239"/>
        <end position="258"/>
    </location>
</feature>
<accession>A0A1M5R454</accession>
<feature type="transmembrane region" description="Helical" evidence="1">
    <location>
        <begin position="315"/>
        <end position="334"/>
    </location>
</feature>
<dbReference type="Proteomes" id="UP000183967">
    <property type="component" value="Unassembled WGS sequence"/>
</dbReference>
<keyword evidence="1" id="KW-1133">Transmembrane helix</keyword>
<keyword evidence="1" id="KW-0472">Membrane</keyword>
<feature type="transmembrane region" description="Helical" evidence="1">
    <location>
        <begin position="39"/>
        <end position="57"/>
    </location>
</feature>
<keyword evidence="3" id="KW-1185">Reference proteome</keyword>
<dbReference type="EMBL" id="FQXO01000004">
    <property type="protein sequence ID" value="SHH20896.1"/>
    <property type="molecule type" value="Genomic_DNA"/>
</dbReference>
<reference evidence="3" key="1">
    <citation type="submission" date="2016-11" db="EMBL/GenBank/DDBJ databases">
        <authorList>
            <person name="Varghese N."/>
            <person name="Submissions S."/>
        </authorList>
    </citation>
    <scope>NUCLEOTIDE SEQUENCE [LARGE SCALE GENOMIC DNA]</scope>
    <source>
        <strain evidence="3">DSM 13643</strain>
    </source>
</reference>
<feature type="transmembrane region" description="Helical" evidence="1">
    <location>
        <begin position="379"/>
        <end position="400"/>
    </location>
</feature>
<name>A0A1M5R454_9FIRM</name>
<evidence type="ECO:0000313" key="3">
    <source>
        <dbReference type="Proteomes" id="UP000183967"/>
    </source>
</evidence>
<feature type="transmembrane region" description="Helical" evidence="1">
    <location>
        <begin position="412"/>
        <end position="438"/>
    </location>
</feature>
<keyword evidence="1" id="KW-0812">Transmembrane</keyword>
<feature type="transmembrane region" description="Helical" evidence="1">
    <location>
        <begin position="450"/>
        <end position="471"/>
    </location>
</feature>
<proteinExistence type="predicted"/>
<sequence>MYIEYNNKFIYVHDIKETMNRVVFKMIKDLKKIWNYKKLSSIGISFLLIYLILIILANLMGQKIFFILIQNYKADYYLIYNSMTYIYILISLIFIRNDILKFINSEEFLFLRSIGFKEEQLVLISLLKEKVAFIIISSSYIILNFEKGLGIFKSIIASLFFFLIMFGLVWLYYINRSKILIKMKNVGIFICIIFFIKYLWTDFNSILAVLDTKEIIIEGLYKIGKIKEMQTLKRFLFDFNIMQISLFLVVAFNVIFWCRRRYIQQCYIGRNRFKIYKIRFTDEFIYKRLNKHNNKIIEFVLKDILILIQRLDYKIIQVIFILIFSLVIINVHKIDFIKNLILICIYILFNMLFSQELYKIEAENSNLYKMLPIKYRTFISSKICSLVVLSCCIPIIFLILETLMGKISIVHFIIGIISILIISFIIAMYYCSVLSFFYPNIHHKTDIPMLLSTILIIAFPIIIFFVIYFGMRKGKNNWYRVEE</sequence>
<protein>
    <submittedName>
        <fullName evidence="2">Uncharacterized protein</fullName>
    </submittedName>
</protein>
<evidence type="ECO:0000313" key="2">
    <source>
        <dbReference type="EMBL" id="SHH20896.1"/>
    </source>
</evidence>
<organism evidence="2 3">
    <name type="scientific">Caloranaerobacter azorensis DSM 13643</name>
    <dbReference type="NCBI Taxonomy" id="1121264"/>
    <lineage>
        <taxon>Bacteria</taxon>
        <taxon>Bacillati</taxon>
        <taxon>Bacillota</taxon>
        <taxon>Tissierellia</taxon>
        <taxon>Tissierellales</taxon>
        <taxon>Thermohalobacteraceae</taxon>
        <taxon>Caloranaerobacter</taxon>
    </lineage>
</organism>
<evidence type="ECO:0000256" key="1">
    <source>
        <dbReference type="SAM" id="Phobius"/>
    </source>
</evidence>
<gene>
    <name evidence="2" type="ORF">SAMN02745135_00066</name>
</gene>
<feature type="transmembrane region" description="Helical" evidence="1">
    <location>
        <begin position="155"/>
        <end position="173"/>
    </location>
</feature>
<feature type="transmembrane region" description="Helical" evidence="1">
    <location>
        <begin position="340"/>
        <end position="358"/>
    </location>
</feature>
<dbReference type="AlphaFoldDB" id="A0A1M5R454"/>
<feature type="transmembrane region" description="Helical" evidence="1">
    <location>
        <begin position="77"/>
        <end position="95"/>
    </location>
</feature>